<dbReference type="InterPro" id="IPR023753">
    <property type="entry name" value="FAD/NAD-binding_dom"/>
</dbReference>
<dbReference type="Gene3D" id="3.30.390.30">
    <property type="match status" value="1"/>
</dbReference>
<dbReference type="SUPFAM" id="SSF51905">
    <property type="entry name" value="FAD/NAD(P)-binding domain"/>
    <property type="match status" value="2"/>
</dbReference>
<evidence type="ECO:0000256" key="4">
    <source>
        <dbReference type="ARBA" id="ARBA00023002"/>
    </source>
</evidence>
<dbReference type="OrthoDB" id="7809559at2"/>
<accession>A0A255YYN9</accession>
<dbReference type="InterPro" id="IPR028202">
    <property type="entry name" value="Reductase_C"/>
</dbReference>
<dbReference type="GO" id="GO:0016651">
    <property type="term" value="F:oxidoreductase activity, acting on NAD(P)H"/>
    <property type="evidence" value="ECO:0007669"/>
    <property type="project" value="TreeGrafter"/>
</dbReference>
<keyword evidence="4" id="KW-0560">Oxidoreductase</keyword>
<dbReference type="EMBL" id="NOXU01000029">
    <property type="protein sequence ID" value="OYQ34312.1"/>
    <property type="molecule type" value="Genomic_DNA"/>
</dbReference>
<sequence length="388" mass="41283">MAGTIIVGAGQAGAQVAISLRQGGYRDPILLLGAEAYPPYERPPLSKELLAGKRQTEQLALRKPDFYTAQGITLRTGARVTGVDRAAKTVLLADGEVAAFHQLVWAAGGRARRLTCPGADAAGVHVIRTIDDVAALSNDLTGGRRRVIVIGGGYIGLEAAAVLREQGHAVTIVEAQDRLLARVTAPPISDIYRQAHHAKGVLIRLGTTLSAMTTQNDRITGLRLADGEEIPADLIIVGIGIQPNIEPLADAGVECPNGVRVDAACRSSDPDILAVGDCALFPNPYAVDPVRLESVPNAVEQARIAAASILGTPAPAPAIPWFWSNQYNLRLQSAGLNRDWDRLEPVGNPDGGPFALRYFRQDRLIAVDCINMTAEFNQAKREILPVGC</sequence>
<organism evidence="7 8">
    <name type="scientific">Niveispirillum lacus</name>
    <dbReference type="NCBI Taxonomy" id="1981099"/>
    <lineage>
        <taxon>Bacteria</taxon>
        <taxon>Pseudomonadati</taxon>
        <taxon>Pseudomonadota</taxon>
        <taxon>Alphaproteobacteria</taxon>
        <taxon>Rhodospirillales</taxon>
        <taxon>Azospirillaceae</taxon>
        <taxon>Niveispirillum</taxon>
    </lineage>
</organism>
<feature type="domain" description="FAD/NAD(P)-binding" evidence="5">
    <location>
        <begin position="5"/>
        <end position="302"/>
    </location>
</feature>
<dbReference type="InterPro" id="IPR036188">
    <property type="entry name" value="FAD/NAD-bd_sf"/>
</dbReference>
<reference evidence="7 8" key="1">
    <citation type="submission" date="2017-07" db="EMBL/GenBank/DDBJ databases">
        <title>Niveispirillum cyanobacteriorum sp. nov., isolated from cyanobacterial aggregates in a eutrophic lake.</title>
        <authorList>
            <person name="Cai H."/>
        </authorList>
    </citation>
    <scope>NUCLEOTIDE SEQUENCE [LARGE SCALE GENOMIC DNA]</scope>
    <source>
        <strain evidence="8">TH1-14</strain>
    </source>
</reference>
<name>A0A255YYN9_9PROT</name>
<dbReference type="Gene3D" id="3.50.50.60">
    <property type="entry name" value="FAD/NAD(P)-binding domain"/>
    <property type="match status" value="2"/>
</dbReference>
<dbReference type="PRINTS" id="PR00368">
    <property type="entry name" value="FADPNR"/>
</dbReference>
<gene>
    <name evidence="7" type="ORF">CHU95_12835</name>
</gene>
<keyword evidence="8" id="KW-1185">Reference proteome</keyword>
<dbReference type="Pfam" id="PF14759">
    <property type="entry name" value="Reductase_C"/>
    <property type="match status" value="1"/>
</dbReference>
<keyword evidence="2" id="KW-0285">Flavoprotein</keyword>
<protein>
    <recommendedName>
        <fullName evidence="9">Pyridine nucleotide-disulfide oxidoreductase</fullName>
    </recommendedName>
</protein>
<dbReference type="Proteomes" id="UP000216998">
    <property type="component" value="Unassembled WGS sequence"/>
</dbReference>
<evidence type="ECO:0000256" key="3">
    <source>
        <dbReference type="ARBA" id="ARBA00022827"/>
    </source>
</evidence>
<proteinExistence type="predicted"/>
<comment type="cofactor">
    <cofactor evidence="1">
        <name>FAD</name>
        <dbReference type="ChEBI" id="CHEBI:57692"/>
    </cofactor>
</comment>
<dbReference type="PANTHER" id="PTHR43557">
    <property type="entry name" value="APOPTOSIS-INDUCING FACTOR 1"/>
    <property type="match status" value="1"/>
</dbReference>
<dbReference type="SUPFAM" id="SSF55424">
    <property type="entry name" value="FAD/NAD-linked reductases, dimerisation (C-terminal) domain"/>
    <property type="match status" value="1"/>
</dbReference>
<dbReference type="RefSeq" id="WP_094456720.1">
    <property type="nucleotide sequence ID" value="NZ_NOXU01000029.1"/>
</dbReference>
<evidence type="ECO:0000259" key="5">
    <source>
        <dbReference type="Pfam" id="PF07992"/>
    </source>
</evidence>
<comment type="caution">
    <text evidence="7">The sequence shown here is derived from an EMBL/GenBank/DDBJ whole genome shotgun (WGS) entry which is preliminary data.</text>
</comment>
<evidence type="ECO:0000313" key="7">
    <source>
        <dbReference type="EMBL" id="OYQ34312.1"/>
    </source>
</evidence>
<dbReference type="PANTHER" id="PTHR43557:SF2">
    <property type="entry name" value="RIESKE DOMAIN-CONTAINING PROTEIN-RELATED"/>
    <property type="match status" value="1"/>
</dbReference>
<dbReference type="AlphaFoldDB" id="A0A255YYN9"/>
<evidence type="ECO:0000313" key="8">
    <source>
        <dbReference type="Proteomes" id="UP000216998"/>
    </source>
</evidence>
<dbReference type="InterPro" id="IPR050446">
    <property type="entry name" value="FAD-oxidoreductase/Apoptosis"/>
</dbReference>
<dbReference type="InterPro" id="IPR016156">
    <property type="entry name" value="FAD/NAD-linked_Rdtase_dimer_sf"/>
</dbReference>
<evidence type="ECO:0000256" key="2">
    <source>
        <dbReference type="ARBA" id="ARBA00022630"/>
    </source>
</evidence>
<evidence type="ECO:0008006" key="9">
    <source>
        <dbReference type="Google" id="ProtNLM"/>
    </source>
</evidence>
<dbReference type="GO" id="GO:0005737">
    <property type="term" value="C:cytoplasm"/>
    <property type="evidence" value="ECO:0007669"/>
    <property type="project" value="TreeGrafter"/>
</dbReference>
<keyword evidence="3" id="KW-0274">FAD</keyword>
<dbReference type="PRINTS" id="PR00411">
    <property type="entry name" value="PNDRDTASEI"/>
</dbReference>
<feature type="domain" description="Reductase C-terminal" evidence="6">
    <location>
        <begin position="321"/>
        <end position="381"/>
    </location>
</feature>
<dbReference type="Pfam" id="PF07992">
    <property type="entry name" value="Pyr_redox_2"/>
    <property type="match status" value="1"/>
</dbReference>
<evidence type="ECO:0000256" key="1">
    <source>
        <dbReference type="ARBA" id="ARBA00001974"/>
    </source>
</evidence>
<evidence type="ECO:0000259" key="6">
    <source>
        <dbReference type="Pfam" id="PF14759"/>
    </source>
</evidence>